<evidence type="ECO:0000256" key="6">
    <source>
        <dbReference type="ARBA" id="ARBA00022723"/>
    </source>
</evidence>
<dbReference type="InterPro" id="IPR052214">
    <property type="entry name" value="DAG_Lipase-Related"/>
</dbReference>
<keyword evidence="3" id="KW-1003">Cell membrane</keyword>
<comment type="subcellular location">
    <subcellularLocation>
        <location evidence="2">Cell membrane</location>
        <topology evidence="2">Multi-pass membrane protein</topology>
    </subcellularLocation>
</comment>
<gene>
    <name evidence="18" type="ORF">ABB37_06076</name>
</gene>
<evidence type="ECO:0000256" key="15">
    <source>
        <dbReference type="SAM" id="MobiDB-lite"/>
    </source>
</evidence>
<evidence type="ECO:0000313" key="19">
    <source>
        <dbReference type="Proteomes" id="UP000037923"/>
    </source>
</evidence>
<dbReference type="GO" id="GO:0005886">
    <property type="term" value="C:plasma membrane"/>
    <property type="evidence" value="ECO:0007669"/>
    <property type="project" value="UniProtKB-SubCell"/>
</dbReference>
<feature type="transmembrane region" description="Helical" evidence="16">
    <location>
        <begin position="139"/>
        <end position="162"/>
    </location>
</feature>
<dbReference type="EMBL" id="LGTL01000013">
    <property type="protein sequence ID" value="KPA78449.1"/>
    <property type="molecule type" value="Genomic_DNA"/>
</dbReference>
<dbReference type="GO" id="GO:0016298">
    <property type="term" value="F:lipase activity"/>
    <property type="evidence" value="ECO:0007669"/>
    <property type="project" value="TreeGrafter"/>
</dbReference>
<keyword evidence="7" id="KW-0378">Hydrolase</keyword>
<evidence type="ECO:0000313" key="18">
    <source>
        <dbReference type="EMBL" id="KPA78449.1"/>
    </source>
</evidence>
<feature type="transmembrane region" description="Helical" evidence="16">
    <location>
        <begin position="96"/>
        <end position="119"/>
    </location>
</feature>
<reference evidence="18 19" key="1">
    <citation type="submission" date="2015-07" db="EMBL/GenBank/DDBJ databases">
        <title>High-quality genome of monoxenous trypanosomatid Leptomonas pyrrhocoris.</title>
        <authorList>
            <person name="Flegontov P."/>
            <person name="Butenko A."/>
            <person name="Firsov S."/>
            <person name="Vlcek C."/>
            <person name="Logacheva M.D."/>
            <person name="Field M."/>
            <person name="Filatov D."/>
            <person name="Flegontova O."/>
            <person name="Gerasimov E."/>
            <person name="Jackson A.P."/>
            <person name="Kelly S."/>
            <person name="Opperdoes F."/>
            <person name="O'Reilly A."/>
            <person name="Votypka J."/>
            <person name="Yurchenko V."/>
            <person name="Lukes J."/>
        </authorList>
    </citation>
    <scope>NUCLEOTIDE SEQUENCE [LARGE SCALE GENOMIC DNA]</scope>
    <source>
        <strain evidence="18">H10</strain>
    </source>
</reference>
<dbReference type="RefSeq" id="XP_015656888.1">
    <property type="nucleotide sequence ID" value="XM_015804314.1"/>
</dbReference>
<keyword evidence="5 16" id="KW-0812">Transmembrane</keyword>
<sequence length="707" mass="79511">MPAMTWFNRQWRFASDDFALSSMLYTALLIGSGVMLATRASTSSDNYLNGCDGASVEWGRSTMGLMGANFVSAVLFLCTCAFCFRGGVFELSKREAVSVLLYLDTVCVCCLCVLALLSAKYAIYDGEARRCRRASTRHIFRGAIVMDLIIFAAFVVSIALAYDPSGTHVLRNNSDYANVWWKRLRICCCRCGKRNETEDAYSDLAQVLAAAFRGYDIVPSDIAAGMFLLHGYQERSRRLLSAKVHYAPNPNGYVEHVSSQARLALRLTPPQVALARELQYYSRFYMAAYGWLLFTFQHCLTGVPRLCCFDPWMSCRSRPGRHVDQCCYCDVTALLHETMVPEEDVLYTNWRNKVCQPVHYVAFDRSSDALIIAIRGSMSLQDCVTDFAATPEVITLDGAEEKHPPSEYYVHGGMLRSARFVLENLRQQGILHVILRGRYSSKKLVVLGHSLGAGVGLILSALLWSDNPSLRGRLRCFAYSPPGGTLSRAVMEYESSFAVGTSLGYDMVPRLAQHTFDSFRESIFDLLAASSMNKNVIFFNVLRTHAIVKPIHPSTAEPAQERHGVESASYRESLRFSPCVPKKETLKLFSCTTTIHLMRTVRVSRCTCCPACCTFYTDEFFIPVIRGPEEVQMLMSSPTMFTDHFPDRYYRIMKRALEQLNRGELDRFYVDSLPEPDPLGTDVAPMDFQPLRPHSDVQSHSRHGAEV</sequence>
<evidence type="ECO:0000256" key="4">
    <source>
        <dbReference type="ARBA" id="ARBA00022553"/>
    </source>
</evidence>
<evidence type="ECO:0000256" key="1">
    <source>
        <dbReference type="ARBA" id="ARBA00001913"/>
    </source>
</evidence>
<keyword evidence="9" id="KW-0442">Lipid degradation</keyword>
<dbReference type="CDD" id="cd00519">
    <property type="entry name" value="Lipase_3"/>
    <property type="match status" value="1"/>
</dbReference>
<evidence type="ECO:0000256" key="13">
    <source>
        <dbReference type="ARBA" id="ARBA00024531"/>
    </source>
</evidence>
<dbReference type="SUPFAM" id="SSF53474">
    <property type="entry name" value="alpha/beta-Hydrolases"/>
    <property type="match status" value="1"/>
</dbReference>
<evidence type="ECO:0000256" key="2">
    <source>
        <dbReference type="ARBA" id="ARBA00004651"/>
    </source>
</evidence>
<keyword evidence="8" id="KW-0106">Calcium</keyword>
<evidence type="ECO:0000256" key="9">
    <source>
        <dbReference type="ARBA" id="ARBA00022963"/>
    </source>
</evidence>
<protein>
    <recommendedName>
        <fullName evidence="14">sn-1-specific diacylglycerol lipase</fullName>
        <ecNumber evidence="14">3.1.1.116</ecNumber>
    </recommendedName>
</protein>
<feature type="compositionally biased region" description="Basic and acidic residues" evidence="15">
    <location>
        <begin position="693"/>
        <end position="707"/>
    </location>
</feature>
<feature type="domain" description="Fungal lipase-type" evidence="17">
    <location>
        <begin position="371"/>
        <end position="512"/>
    </location>
</feature>
<dbReference type="GeneID" id="26906365"/>
<evidence type="ECO:0000256" key="14">
    <source>
        <dbReference type="ARBA" id="ARBA00026104"/>
    </source>
</evidence>
<dbReference type="InterPro" id="IPR029058">
    <property type="entry name" value="AB_hydrolase_fold"/>
</dbReference>
<evidence type="ECO:0000256" key="16">
    <source>
        <dbReference type="SAM" id="Phobius"/>
    </source>
</evidence>
<keyword evidence="4" id="KW-0597">Phosphoprotein</keyword>
<evidence type="ECO:0000259" key="17">
    <source>
        <dbReference type="Pfam" id="PF01764"/>
    </source>
</evidence>
<organism evidence="18 19">
    <name type="scientific">Leptomonas pyrrhocoris</name>
    <name type="common">Firebug parasite</name>
    <dbReference type="NCBI Taxonomy" id="157538"/>
    <lineage>
        <taxon>Eukaryota</taxon>
        <taxon>Discoba</taxon>
        <taxon>Euglenozoa</taxon>
        <taxon>Kinetoplastea</taxon>
        <taxon>Metakinetoplastina</taxon>
        <taxon>Trypanosomatida</taxon>
        <taxon>Trypanosomatidae</taxon>
        <taxon>Leishmaniinae</taxon>
        <taxon>Leptomonas</taxon>
    </lineage>
</organism>
<dbReference type="AlphaFoldDB" id="A0A0M9FYD3"/>
<feature type="transmembrane region" description="Helical" evidence="16">
    <location>
        <begin position="63"/>
        <end position="84"/>
    </location>
</feature>
<dbReference type="EC" id="3.1.1.116" evidence="14"/>
<keyword evidence="19" id="KW-1185">Reference proteome</keyword>
<feature type="region of interest" description="Disordered" evidence="15">
    <location>
        <begin position="681"/>
        <end position="707"/>
    </location>
</feature>
<comment type="catalytic activity">
    <reaction evidence="13">
        <text>a 1,2-diacyl-sn-glycerol + H2O = a 2-acylglycerol + a fatty acid + H(+)</text>
        <dbReference type="Rhea" id="RHEA:33275"/>
        <dbReference type="ChEBI" id="CHEBI:15377"/>
        <dbReference type="ChEBI" id="CHEBI:15378"/>
        <dbReference type="ChEBI" id="CHEBI:17389"/>
        <dbReference type="ChEBI" id="CHEBI:17815"/>
        <dbReference type="ChEBI" id="CHEBI:28868"/>
        <dbReference type="EC" id="3.1.1.116"/>
    </reaction>
    <physiologicalReaction direction="left-to-right" evidence="13">
        <dbReference type="Rhea" id="RHEA:33276"/>
    </physiologicalReaction>
</comment>
<dbReference type="OMA" id="KVWECRL"/>
<comment type="cofactor">
    <cofactor evidence="1">
        <name>Ca(2+)</name>
        <dbReference type="ChEBI" id="CHEBI:29108"/>
    </cofactor>
</comment>
<evidence type="ECO:0000256" key="5">
    <source>
        <dbReference type="ARBA" id="ARBA00022692"/>
    </source>
</evidence>
<evidence type="ECO:0000256" key="11">
    <source>
        <dbReference type="ARBA" id="ARBA00023098"/>
    </source>
</evidence>
<evidence type="ECO:0000256" key="12">
    <source>
        <dbReference type="ARBA" id="ARBA00023136"/>
    </source>
</evidence>
<dbReference type="OrthoDB" id="438440at2759"/>
<comment type="caution">
    <text evidence="18">The sequence shown here is derived from an EMBL/GenBank/DDBJ whole genome shotgun (WGS) entry which is preliminary data.</text>
</comment>
<keyword evidence="6" id="KW-0479">Metal-binding</keyword>
<name>A0A0M9FYD3_LEPPY</name>
<feature type="transmembrane region" description="Helical" evidence="16">
    <location>
        <begin position="444"/>
        <end position="464"/>
    </location>
</feature>
<dbReference type="GO" id="GO:0046872">
    <property type="term" value="F:metal ion binding"/>
    <property type="evidence" value="ECO:0007669"/>
    <property type="project" value="UniProtKB-KW"/>
</dbReference>
<dbReference type="VEuPathDB" id="TriTrypDB:LpyrH10_13_0210"/>
<evidence type="ECO:0000256" key="10">
    <source>
        <dbReference type="ARBA" id="ARBA00022989"/>
    </source>
</evidence>
<proteinExistence type="predicted"/>
<accession>A0A0M9FYD3</accession>
<dbReference type="GO" id="GO:0016042">
    <property type="term" value="P:lipid catabolic process"/>
    <property type="evidence" value="ECO:0007669"/>
    <property type="project" value="UniProtKB-KW"/>
</dbReference>
<evidence type="ECO:0000256" key="3">
    <source>
        <dbReference type="ARBA" id="ARBA00022475"/>
    </source>
</evidence>
<dbReference type="Proteomes" id="UP000037923">
    <property type="component" value="Unassembled WGS sequence"/>
</dbReference>
<keyword evidence="10 16" id="KW-1133">Transmembrane helix</keyword>
<evidence type="ECO:0000256" key="8">
    <source>
        <dbReference type="ARBA" id="ARBA00022837"/>
    </source>
</evidence>
<dbReference type="PANTHER" id="PTHR45792">
    <property type="entry name" value="DIACYLGLYCEROL LIPASE HOMOLOG-RELATED"/>
    <property type="match status" value="1"/>
</dbReference>
<keyword evidence="12 16" id="KW-0472">Membrane</keyword>
<keyword evidence="11" id="KW-0443">Lipid metabolism</keyword>
<dbReference type="PANTHER" id="PTHR45792:SF8">
    <property type="entry name" value="DIACYLGLYCEROL LIPASE-ALPHA"/>
    <property type="match status" value="1"/>
</dbReference>
<dbReference type="InterPro" id="IPR002921">
    <property type="entry name" value="Fungal_lipase-type"/>
</dbReference>
<dbReference type="Gene3D" id="3.40.50.1820">
    <property type="entry name" value="alpha/beta hydrolase"/>
    <property type="match status" value="1"/>
</dbReference>
<evidence type="ECO:0000256" key="7">
    <source>
        <dbReference type="ARBA" id="ARBA00022801"/>
    </source>
</evidence>
<dbReference type="Pfam" id="PF01764">
    <property type="entry name" value="Lipase_3"/>
    <property type="match status" value="1"/>
</dbReference>